<protein>
    <submittedName>
        <fullName evidence="1">Uncharacterized protein</fullName>
    </submittedName>
</protein>
<reference evidence="1 2" key="1">
    <citation type="journal article" date="2023" name="Hortic Res">
        <title>Pangenome of water caltrop reveals structural variations and asymmetric subgenome divergence after allopolyploidization.</title>
        <authorList>
            <person name="Zhang X."/>
            <person name="Chen Y."/>
            <person name="Wang L."/>
            <person name="Yuan Y."/>
            <person name="Fang M."/>
            <person name="Shi L."/>
            <person name="Lu R."/>
            <person name="Comes H.P."/>
            <person name="Ma Y."/>
            <person name="Chen Y."/>
            <person name="Huang G."/>
            <person name="Zhou Y."/>
            <person name="Zheng Z."/>
            <person name="Qiu Y."/>
        </authorList>
    </citation>
    <scope>NUCLEOTIDE SEQUENCE [LARGE SCALE GENOMIC DNA]</scope>
    <source>
        <strain evidence="1">F231</strain>
    </source>
</reference>
<evidence type="ECO:0000313" key="2">
    <source>
        <dbReference type="Proteomes" id="UP001346149"/>
    </source>
</evidence>
<dbReference type="Proteomes" id="UP001346149">
    <property type="component" value="Unassembled WGS sequence"/>
</dbReference>
<organism evidence="1 2">
    <name type="scientific">Trapa natans</name>
    <name type="common">Water chestnut</name>
    <dbReference type="NCBI Taxonomy" id="22666"/>
    <lineage>
        <taxon>Eukaryota</taxon>
        <taxon>Viridiplantae</taxon>
        <taxon>Streptophyta</taxon>
        <taxon>Embryophyta</taxon>
        <taxon>Tracheophyta</taxon>
        <taxon>Spermatophyta</taxon>
        <taxon>Magnoliopsida</taxon>
        <taxon>eudicotyledons</taxon>
        <taxon>Gunneridae</taxon>
        <taxon>Pentapetalae</taxon>
        <taxon>rosids</taxon>
        <taxon>malvids</taxon>
        <taxon>Myrtales</taxon>
        <taxon>Lythraceae</taxon>
        <taxon>Trapa</taxon>
    </lineage>
</organism>
<dbReference type="PANTHER" id="PTHR33052">
    <property type="entry name" value="DUF4228 DOMAIN PROTEIN-RELATED"/>
    <property type="match status" value="1"/>
</dbReference>
<comment type="caution">
    <text evidence="1">The sequence shown here is derived from an EMBL/GenBank/DDBJ whole genome shotgun (WGS) entry which is preliminary data.</text>
</comment>
<evidence type="ECO:0000313" key="1">
    <source>
        <dbReference type="EMBL" id="KAK4790781.1"/>
    </source>
</evidence>
<gene>
    <name evidence="1" type="ORF">SAY86_031194</name>
</gene>
<dbReference type="AlphaFoldDB" id="A0AAN7LQS4"/>
<sequence>MGICLSSRTFAADGDTAKLILQDGRLEELPCPVSVSQVLQSYDPTCFICDSDEMEFDDAVCAVNADEELRPGCLYFALPLSCLGRPMQAQDMAALAVMASTALMRRATGHRGCLRKVLFPVEGPRLELQMPVYGCNGRSGDVGGPRGKDRRRKFMAELSAIPE</sequence>
<dbReference type="Pfam" id="PF14009">
    <property type="entry name" value="PADRE"/>
    <property type="match status" value="1"/>
</dbReference>
<keyword evidence="2" id="KW-1185">Reference proteome</keyword>
<dbReference type="InterPro" id="IPR025322">
    <property type="entry name" value="PADRE_dom"/>
</dbReference>
<accession>A0AAN7LQS4</accession>
<proteinExistence type="predicted"/>
<dbReference type="EMBL" id="JAXQNO010000009">
    <property type="protein sequence ID" value="KAK4790781.1"/>
    <property type="molecule type" value="Genomic_DNA"/>
</dbReference>
<name>A0AAN7LQS4_TRANT</name>